<feature type="transmembrane region" description="Helical" evidence="5">
    <location>
        <begin position="130"/>
        <end position="152"/>
    </location>
</feature>
<dbReference type="PANTHER" id="PTHR23501">
    <property type="entry name" value="MAJOR FACILITATOR SUPERFAMILY"/>
    <property type="match status" value="1"/>
</dbReference>
<feature type="transmembrane region" description="Helical" evidence="5">
    <location>
        <begin position="379"/>
        <end position="402"/>
    </location>
</feature>
<keyword evidence="4 5" id="KW-0472">Membrane</keyword>
<feature type="transmembrane region" description="Helical" evidence="5">
    <location>
        <begin position="158"/>
        <end position="178"/>
    </location>
</feature>
<dbReference type="GO" id="GO:0022857">
    <property type="term" value="F:transmembrane transporter activity"/>
    <property type="evidence" value="ECO:0007669"/>
    <property type="project" value="InterPro"/>
</dbReference>
<sequence length="520" mass="56834">MDSNHSLLPAPRQEPVEISREVPGVVLTQQVYQQLRRDQTYMLWAVFGATVFLNSLIQWSSVATLQFSFMEDPSFIAKLLQGKRLVYAFAPLLFGRLADAYSRSLSLALALLLFIAGSIICAASPNAAAFAAGTVSHTMGMTGIGLLATLFIADYTSLKWRGVALSCTHLPALIVIWAGPALSITVTWRWMYGMVAIVVFVLCTPALYLLLSAERNHYTTNLSSPTSRWTNPKDISSQMDLVGLVIFTLGFSLIEYSSTTMLTRRNGNLDKYAPGRIAMLVIGLILVFPVFFLWELYWASFPLMPGRVLRRKGVLFAILIVFLFQLAYAFSAGTLGDFIPTGWKLGDIGYLFAAASIAYTASAPLIGVAYYAVRRSKPFLIVGSAIFVVGCGLWLHAARYWNRMIDESVFTSKAYLFTIQVLIGIGGIAIDMSTLISSQAAVTHGDLAIATALVFAWSQIAASLGTLVAIAISLRFDLDRTKIIISLGLALGLSLLCLLLSLFVPNFILGDKQNAVEEEH</sequence>
<dbReference type="Pfam" id="PF07690">
    <property type="entry name" value="MFS_1"/>
    <property type="match status" value="1"/>
</dbReference>
<keyword evidence="2 5" id="KW-0812">Transmembrane</keyword>
<organism evidence="6 7">
    <name type="scientific">Rhizoctonia solani</name>
    <dbReference type="NCBI Taxonomy" id="456999"/>
    <lineage>
        <taxon>Eukaryota</taxon>
        <taxon>Fungi</taxon>
        <taxon>Dikarya</taxon>
        <taxon>Basidiomycota</taxon>
        <taxon>Agaricomycotina</taxon>
        <taxon>Agaricomycetes</taxon>
        <taxon>Cantharellales</taxon>
        <taxon>Ceratobasidiaceae</taxon>
        <taxon>Rhizoctonia</taxon>
    </lineage>
</organism>
<protein>
    <submittedName>
        <fullName evidence="6">Uncharacterized protein</fullName>
    </submittedName>
</protein>
<feature type="transmembrane region" description="Helical" evidence="5">
    <location>
        <begin position="235"/>
        <end position="256"/>
    </location>
</feature>
<feature type="transmembrane region" description="Helical" evidence="5">
    <location>
        <begin position="314"/>
        <end position="336"/>
    </location>
</feature>
<dbReference type="InterPro" id="IPR036259">
    <property type="entry name" value="MFS_trans_sf"/>
</dbReference>
<dbReference type="InterPro" id="IPR011701">
    <property type="entry name" value="MFS"/>
</dbReference>
<dbReference type="GO" id="GO:0005886">
    <property type="term" value="C:plasma membrane"/>
    <property type="evidence" value="ECO:0007669"/>
    <property type="project" value="TreeGrafter"/>
</dbReference>
<dbReference type="Gene3D" id="1.20.1250.20">
    <property type="entry name" value="MFS general substrate transporter like domains"/>
    <property type="match status" value="2"/>
</dbReference>
<feature type="transmembrane region" description="Helical" evidence="5">
    <location>
        <begin position="41"/>
        <end position="60"/>
    </location>
</feature>
<keyword evidence="3 5" id="KW-1133">Transmembrane helix</keyword>
<gene>
    <name evidence="6" type="ORF">RDB_LOCUS45602</name>
</gene>
<evidence type="ECO:0000313" key="6">
    <source>
        <dbReference type="EMBL" id="CAE6448013.1"/>
    </source>
</evidence>
<evidence type="ECO:0000256" key="1">
    <source>
        <dbReference type="ARBA" id="ARBA00004141"/>
    </source>
</evidence>
<evidence type="ECO:0000256" key="5">
    <source>
        <dbReference type="SAM" id="Phobius"/>
    </source>
</evidence>
<evidence type="ECO:0000256" key="3">
    <source>
        <dbReference type="ARBA" id="ARBA00022989"/>
    </source>
</evidence>
<feature type="transmembrane region" description="Helical" evidence="5">
    <location>
        <begin position="348"/>
        <end position="373"/>
    </location>
</feature>
<dbReference type="EMBL" id="CAJMXA010000979">
    <property type="protein sequence ID" value="CAE6448013.1"/>
    <property type="molecule type" value="Genomic_DNA"/>
</dbReference>
<feature type="transmembrane region" description="Helical" evidence="5">
    <location>
        <begin position="414"/>
        <end position="436"/>
    </location>
</feature>
<evidence type="ECO:0000313" key="7">
    <source>
        <dbReference type="Proteomes" id="UP000663853"/>
    </source>
</evidence>
<name>A0A8H3B575_9AGAM</name>
<feature type="transmembrane region" description="Helical" evidence="5">
    <location>
        <begin position="190"/>
        <end position="211"/>
    </location>
</feature>
<reference evidence="6" key="1">
    <citation type="submission" date="2021-01" db="EMBL/GenBank/DDBJ databases">
        <authorList>
            <person name="Kaushik A."/>
        </authorList>
    </citation>
    <scope>NUCLEOTIDE SEQUENCE</scope>
    <source>
        <strain evidence="6">AG6-10EEA</strain>
    </source>
</reference>
<dbReference type="Proteomes" id="UP000663853">
    <property type="component" value="Unassembled WGS sequence"/>
</dbReference>
<feature type="transmembrane region" description="Helical" evidence="5">
    <location>
        <begin position="104"/>
        <end position="123"/>
    </location>
</feature>
<dbReference type="SUPFAM" id="SSF103473">
    <property type="entry name" value="MFS general substrate transporter"/>
    <property type="match status" value="2"/>
</dbReference>
<comment type="caution">
    <text evidence="6">The sequence shown here is derived from an EMBL/GenBank/DDBJ whole genome shotgun (WGS) entry which is preliminary data.</text>
</comment>
<accession>A0A8H3B575</accession>
<dbReference type="AlphaFoldDB" id="A0A8H3B575"/>
<evidence type="ECO:0000256" key="4">
    <source>
        <dbReference type="ARBA" id="ARBA00023136"/>
    </source>
</evidence>
<feature type="transmembrane region" description="Helical" evidence="5">
    <location>
        <begin position="484"/>
        <end position="504"/>
    </location>
</feature>
<proteinExistence type="predicted"/>
<comment type="subcellular location">
    <subcellularLocation>
        <location evidence="1">Membrane</location>
        <topology evidence="1">Multi-pass membrane protein</topology>
    </subcellularLocation>
</comment>
<evidence type="ECO:0000256" key="2">
    <source>
        <dbReference type="ARBA" id="ARBA00022692"/>
    </source>
</evidence>
<feature type="transmembrane region" description="Helical" evidence="5">
    <location>
        <begin position="277"/>
        <end position="294"/>
    </location>
</feature>
<feature type="transmembrane region" description="Helical" evidence="5">
    <location>
        <begin position="448"/>
        <end position="472"/>
    </location>
</feature>
<dbReference type="PANTHER" id="PTHR23501:SF87">
    <property type="entry name" value="SIDEROPHORE IRON TRANSPORTER 2"/>
    <property type="match status" value="1"/>
</dbReference>